<gene>
    <name evidence="3" type="ORF">SD70_01715</name>
</gene>
<organism evidence="3 4">
    <name type="scientific">Gordoniibacillus kamchatkensis</name>
    <dbReference type="NCBI Taxonomy" id="1590651"/>
    <lineage>
        <taxon>Bacteria</taxon>
        <taxon>Bacillati</taxon>
        <taxon>Bacillota</taxon>
        <taxon>Bacilli</taxon>
        <taxon>Bacillales</taxon>
        <taxon>Paenibacillaceae</taxon>
        <taxon>Gordoniibacillus</taxon>
    </lineage>
</organism>
<accession>A0ABR5ANA9</accession>
<keyword evidence="4" id="KW-1185">Reference proteome</keyword>
<dbReference type="Proteomes" id="UP000031967">
    <property type="component" value="Unassembled WGS sequence"/>
</dbReference>
<evidence type="ECO:0000259" key="2">
    <source>
        <dbReference type="Pfam" id="PF13309"/>
    </source>
</evidence>
<dbReference type="InterPro" id="IPR039445">
    <property type="entry name" value="DauR-like_HTH"/>
</dbReference>
<evidence type="ECO:0000259" key="1">
    <source>
        <dbReference type="Pfam" id="PF08348"/>
    </source>
</evidence>
<name>A0ABR5ANA9_9BACL</name>
<evidence type="ECO:0008006" key="5">
    <source>
        <dbReference type="Google" id="ProtNLM"/>
    </source>
</evidence>
<dbReference type="Pfam" id="PF13309">
    <property type="entry name" value="HTH_22"/>
    <property type="match status" value="1"/>
</dbReference>
<feature type="domain" description="Transcriptional regulator DauR-like HTH" evidence="2">
    <location>
        <begin position="160"/>
        <end position="216"/>
    </location>
</feature>
<feature type="domain" description="YheO-like" evidence="1">
    <location>
        <begin position="15"/>
        <end position="124"/>
    </location>
</feature>
<dbReference type="PANTHER" id="PTHR35568:SF1">
    <property type="entry name" value="TRANSCRIPTIONAL REGULATOR DAUR"/>
    <property type="match status" value="1"/>
</dbReference>
<comment type="caution">
    <text evidence="3">The sequence shown here is derived from an EMBL/GenBank/DDBJ whole genome shotgun (WGS) entry which is preliminary data.</text>
</comment>
<dbReference type="InterPro" id="IPR013559">
    <property type="entry name" value="YheO"/>
</dbReference>
<protein>
    <recommendedName>
        <fullName evidence="5">YheO-like PAS domain protein</fullName>
    </recommendedName>
</protein>
<evidence type="ECO:0000313" key="4">
    <source>
        <dbReference type="Proteomes" id="UP000031967"/>
    </source>
</evidence>
<reference evidence="3 4" key="1">
    <citation type="submission" date="2014-12" db="EMBL/GenBank/DDBJ databases">
        <title>Draft genome sequence of Paenibacillus kamchatkensis strain B-2647.</title>
        <authorList>
            <person name="Karlyshev A.V."/>
            <person name="Kudryashova E.B."/>
        </authorList>
    </citation>
    <scope>NUCLEOTIDE SEQUENCE [LARGE SCALE GENOMIC DNA]</scope>
    <source>
        <strain evidence="3 4">VKM B-2647</strain>
    </source>
</reference>
<dbReference type="Pfam" id="PF08348">
    <property type="entry name" value="PAS_6"/>
    <property type="match status" value="1"/>
</dbReference>
<dbReference type="EMBL" id="JXAK01000002">
    <property type="protein sequence ID" value="KIL42353.1"/>
    <property type="molecule type" value="Genomic_DNA"/>
</dbReference>
<dbReference type="InterPro" id="IPR039446">
    <property type="entry name" value="DauR-like"/>
</dbReference>
<sequence>MGLKEVFFLKGFFDRHKLFVDFLAMVLGPSHEIVLHDLENLDHSIVAIKNNHISGRKVGDPATDLVLKILNDKEMQKKEFVYNYSGYSKNGKRLRSSTYFIRNEDGQIVGMLCINSDMTNVLKFMDSLAEFMNIQDFEASDQTISENLSSSIEDLTLTSIQSILNSKSVEPERMTQEEKIEVVSELNQKGTFLLKGAVSEVAKHLKTSEATIYRYLQKLK</sequence>
<proteinExistence type="predicted"/>
<dbReference type="PANTHER" id="PTHR35568">
    <property type="entry name" value="TRANSCRIPTIONAL REGULATOR DAUR"/>
    <property type="match status" value="1"/>
</dbReference>
<evidence type="ECO:0000313" key="3">
    <source>
        <dbReference type="EMBL" id="KIL42353.1"/>
    </source>
</evidence>